<evidence type="ECO:0008006" key="5">
    <source>
        <dbReference type="Google" id="ProtNLM"/>
    </source>
</evidence>
<keyword evidence="2" id="KW-0449">Lipoprotein</keyword>
<dbReference type="GO" id="GO:0005886">
    <property type="term" value="C:plasma membrane"/>
    <property type="evidence" value="ECO:0007669"/>
    <property type="project" value="UniProtKB-SubCell"/>
</dbReference>
<keyword evidence="2" id="KW-0812">Transmembrane</keyword>
<name>A0A1Z1F8L7_9SPHN</name>
<dbReference type="STRING" id="450378.GCA_001661675_00283"/>
<dbReference type="EMBL" id="CP019602">
    <property type="protein sequence ID" value="ARU15076.1"/>
    <property type="molecule type" value="Genomic_DNA"/>
</dbReference>
<keyword evidence="2" id="KW-0564">Palmitate</keyword>
<dbReference type="Pfam" id="PF02321">
    <property type="entry name" value="OEP"/>
    <property type="match status" value="2"/>
</dbReference>
<comment type="similarity">
    <text evidence="1 2">Belongs to the outer membrane factor (OMF) (TC 1.B.17) family.</text>
</comment>
<dbReference type="PANTHER" id="PTHR30203:SF25">
    <property type="entry name" value="OUTER MEMBRANE PROTEIN-RELATED"/>
    <property type="match status" value="1"/>
</dbReference>
<dbReference type="KEGG" id="cman:A9D14_01410"/>
<proteinExistence type="inferred from homology"/>
<accession>A0A1Z1F8L7</accession>
<dbReference type="OrthoDB" id="9783100at2"/>
<dbReference type="Proteomes" id="UP000195807">
    <property type="component" value="Chromosome"/>
</dbReference>
<dbReference type="SUPFAM" id="SSF56954">
    <property type="entry name" value="Outer membrane efflux proteins (OEP)"/>
    <property type="match status" value="1"/>
</dbReference>
<dbReference type="Gene3D" id="1.20.1600.10">
    <property type="entry name" value="Outer membrane efflux proteins (OEP)"/>
    <property type="match status" value="1"/>
</dbReference>
<protein>
    <recommendedName>
        <fullName evidence="5">RND transporter</fullName>
    </recommendedName>
</protein>
<dbReference type="InterPro" id="IPR010131">
    <property type="entry name" value="MdtP/NodT-like"/>
</dbReference>
<dbReference type="InterPro" id="IPR003423">
    <property type="entry name" value="OMP_efflux"/>
</dbReference>
<keyword evidence="4" id="KW-1185">Reference proteome</keyword>
<evidence type="ECO:0000313" key="4">
    <source>
        <dbReference type="Proteomes" id="UP000195807"/>
    </source>
</evidence>
<evidence type="ECO:0000256" key="2">
    <source>
        <dbReference type="RuleBase" id="RU362097"/>
    </source>
</evidence>
<sequence>MIRLTMRPGHHRRWIAAVFSAGLAGCATVGPDYERPPIEATATDWIDRESVPVAEAEFIAWWRNLGDPVLTRLVEASLQDNLTIRQALLRVEEARARRAQIRASALPSVGADASVTALQQSLNANPGFAQIPGFQRELEIYDVGGSLAWQIDLWGQTRRALEAGDARIEGAIAAANGARLAVAIETASTYLALIGYQSERGALLASIAAQRELLALSNIQLREGEISRADLLLVESELARIEAELPRLDVEIRAAALALGPLIGGLPEREIALATEDRNEVALLDVPVGLRADLLRRRPDIARAERELAAETAEIGVARAELFPQLRLNAAGGFSSIALDTLFDGDSTSYSIVPFLSWRVFEGGRIRAEIDLAQLEARRAALAYEQSILTALEETETAIARYDLGREALALSERAATLSAENYRLARIQFQYGAIDQLRLQEAERGLRNAERGRAIAYRQASLAMAGLYAALGGGWQAAPSGDPS</sequence>
<dbReference type="NCBIfam" id="TIGR01845">
    <property type="entry name" value="outer_NodT"/>
    <property type="match status" value="1"/>
</dbReference>
<dbReference type="PANTHER" id="PTHR30203">
    <property type="entry name" value="OUTER MEMBRANE CATION EFFLUX PROTEIN"/>
    <property type="match status" value="1"/>
</dbReference>
<dbReference type="PROSITE" id="PS51257">
    <property type="entry name" value="PROKAR_LIPOPROTEIN"/>
    <property type="match status" value="1"/>
</dbReference>
<reference evidence="3 4" key="1">
    <citation type="submission" date="2017-01" db="EMBL/GenBank/DDBJ databases">
        <title>Complete genome sequence of esterase-producing bacterium Croceicoccus marinus E4A9.</title>
        <authorList>
            <person name="Wu Y.-H."/>
            <person name="Cheng H."/>
            <person name="Xu L."/>
            <person name="Huo Y.-Y."/>
            <person name="Wang C.-S."/>
            <person name="Xu X.-W."/>
        </authorList>
    </citation>
    <scope>NUCLEOTIDE SEQUENCE [LARGE SCALE GENOMIC DNA]</scope>
    <source>
        <strain evidence="3 4">E4A9</strain>
    </source>
</reference>
<comment type="subcellular location">
    <subcellularLocation>
        <location evidence="2">Cell membrane</location>
        <topology evidence="2">Lipid-anchor</topology>
    </subcellularLocation>
</comment>
<evidence type="ECO:0000313" key="3">
    <source>
        <dbReference type="EMBL" id="ARU15076.1"/>
    </source>
</evidence>
<organism evidence="3 4">
    <name type="scientific">Croceicoccus marinus</name>
    <dbReference type="NCBI Taxonomy" id="450378"/>
    <lineage>
        <taxon>Bacteria</taxon>
        <taxon>Pseudomonadati</taxon>
        <taxon>Pseudomonadota</taxon>
        <taxon>Alphaproteobacteria</taxon>
        <taxon>Sphingomonadales</taxon>
        <taxon>Erythrobacteraceae</taxon>
        <taxon>Croceicoccus</taxon>
    </lineage>
</organism>
<dbReference type="Gene3D" id="2.20.200.10">
    <property type="entry name" value="Outer membrane efflux proteins (OEP)"/>
    <property type="match status" value="1"/>
</dbReference>
<keyword evidence="2" id="KW-1134">Transmembrane beta strand</keyword>
<dbReference type="GO" id="GO:0015562">
    <property type="term" value="F:efflux transmembrane transporter activity"/>
    <property type="evidence" value="ECO:0007669"/>
    <property type="project" value="InterPro"/>
</dbReference>
<keyword evidence="2" id="KW-0472">Membrane</keyword>
<gene>
    <name evidence="3" type="ORF">A9D14_01410</name>
</gene>
<evidence type="ECO:0000256" key="1">
    <source>
        <dbReference type="ARBA" id="ARBA00007613"/>
    </source>
</evidence>
<dbReference type="AlphaFoldDB" id="A0A1Z1F8L7"/>